<dbReference type="Proteomes" id="UP000244090">
    <property type="component" value="Unassembled WGS sequence"/>
</dbReference>
<dbReference type="Pfam" id="PF13648">
    <property type="entry name" value="Lipocalin_4"/>
    <property type="match status" value="1"/>
</dbReference>
<reference evidence="2 3" key="1">
    <citation type="submission" date="2018-04" db="EMBL/GenBank/DDBJ databases">
        <title>Genomic Encyclopedia of Archaeal and Bacterial Type Strains, Phase II (KMG-II): from individual species to whole genera.</title>
        <authorList>
            <person name="Goeker M."/>
        </authorList>
    </citation>
    <scope>NUCLEOTIDE SEQUENCE [LARGE SCALE GENOMIC DNA]</scope>
    <source>
        <strain evidence="2 3">DSM 25731</strain>
    </source>
</reference>
<evidence type="ECO:0000313" key="2">
    <source>
        <dbReference type="EMBL" id="PTX63045.1"/>
    </source>
</evidence>
<feature type="domain" description="Lipocalin-like" evidence="1">
    <location>
        <begin position="64"/>
        <end position="134"/>
    </location>
</feature>
<evidence type="ECO:0000313" key="3">
    <source>
        <dbReference type="Proteomes" id="UP000244090"/>
    </source>
</evidence>
<name>A0A2T6C424_9FLAO</name>
<evidence type="ECO:0000259" key="1">
    <source>
        <dbReference type="Pfam" id="PF13648"/>
    </source>
</evidence>
<proteinExistence type="predicted"/>
<sequence length="173" mass="19397">MKKWTSVHFFIFLGATKLYFYHLKDKHYHKPIYMKKILCLFVATSFLFSCASDDNTETPEEVSLIGNWKLIERLVDPGDGSGTFIAITSDKTVTFNSNGEVTSNYSLCNMLLVADQEAGTGTYSADTGVLNVTNCDFDLPFPVNFEISTEGKLLIHYPCIEGCSEKYEKEATP</sequence>
<gene>
    <name evidence="2" type="ORF">C8N46_102446</name>
</gene>
<dbReference type="EMBL" id="QBKT01000002">
    <property type="protein sequence ID" value="PTX63045.1"/>
    <property type="molecule type" value="Genomic_DNA"/>
</dbReference>
<keyword evidence="3" id="KW-1185">Reference proteome</keyword>
<dbReference type="AlphaFoldDB" id="A0A2T6C424"/>
<dbReference type="InterPro" id="IPR024311">
    <property type="entry name" value="Lipocalin-like"/>
</dbReference>
<organism evidence="2 3">
    <name type="scientific">Kordia periserrulae</name>
    <dbReference type="NCBI Taxonomy" id="701523"/>
    <lineage>
        <taxon>Bacteria</taxon>
        <taxon>Pseudomonadati</taxon>
        <taxon>Bacteroidota</taxon>
        <taxon>Flavobacteriia</taxon>
        <taxon>Flavobacteriales</taxon>
        <taxon>Flavobacteriaceae</taxon>
        <taxon>Kordia</taxon>
    </lineage>
</organism>
<protein>
    <recommendedName>
        <fullName evidence="1">Lipocalin-like domain-containing protein</fullName>
    </recommendedName>
</protein>
<accession>A0A2T6C424</accession>
<comment type="caution">
    <text evidence="2">The sequence shown here is derived from an EMBL/GenBank/DDBJ whole genome shotgun (WGS) entry which is preliminary data.</text>
</comment>